<dbReference type="EMBL" id="JACHCC010000002">
    <property type="protein sequence ID" value="MBB6498496.1"/>
    <property type="molecule type" value="Genomic_DNA"/>
</dbReference>
<keyword evidence="1" id="KW-0597">Phosphoprotein</keyword>
<dbReference type="InterPro" id="IPR011006">
    <property type="entry name" value="CheY-like_superfamily"/>
</dbReference>
<evidence type="ECO:0000313" key="4">
    <source>
        <dbReference type="EMBL" id="MBB6498496.1"/>
    </source>
</evidence>
<gene>
    <name evidence="4" type="ORF">HDF25_000633</name>
</gene>
<reference evidence="4 5" key="1">
    <citation type="submission" date="2020-08" db="EMBL/GenBank/DDBJ databases">
        <title>Genomic Encyclopedia of Type Strains, Phase IV (KMG-V): Genome sequencing to study the core and pangenomes of soil and plant-associated prokaryotes.</title>
        <authorList>
            <person name="Whitman W."/>
        </authorList>
    </citation>
    <scope>NUCLEOTIDE SEQUENCE [LARGE SCALE GENOMIC DNA]</scope>
    <source>
        <strain evidence="4 5">M2T3</strain>
    </source>
</reference>
<protein>
    <submittedName>
        <fullName evidence="4">DNA-binding LytR/AlgR family response regulator</fullName>
    </submittedName>
</protein>
<dbReference type="PANTHER" id="PTHR37299">
    <property type="entry name" value="TRANSCRIPTIONAL REGULATOR-RELATED"/>
    <property type="match status" value="1"/>
</dbReference>
<dbReference type="PANTHER" id="PTHR37299:SF1">
    <property type="entry name" value="STAGE 0 SPORULATION PROTEIN A HOMOLOG"/>
    <property type="match status" value="1"/>
</dbReference>
<dbReference type="GO" id="GO:0003677">
    <property type="term" value="F:DNA binding"/>
    <property type="evidence" value="ECO:0007669"/>
    <property type="project" value="UniProtKB-KW"/>
</dbReference>
<feature type="domain" description="Response regulatory" evidence="2">
    <location>
        <begin position="2"/>
        <end position="113"/>
    </location>
</feature>
<keyword evidence="4" id="KW-0238">DNA-binding</keyword>
<name>A0A7X0MH60_9SPHI</name>
<dbReference type="GO" id="GO:0000156">
    <property type="term" value="F:phosphorelay response regulator activity"/>
    <property type="evidence" value="ECO:0007669"/>
    <property type="project" value="InterPro"/>
</dbReference>
<dbReference type="SMART" id="SM00850">
    <property type="entry name" value="LytTR"/>
    <property type="match status" value="1"/>
</dbReference>
<dbReference type="Gene3D" id="3.40.50.2300">
    <property type="match status" value="1"/>
</dbReference>
<dbReference type="PROSITE" id="PS50930">
    <property type="entry name" value="HTH_LYTTR"/>
    <property type="match status" value="1"/>
</dbReference>
<dbReference type="SUPFAM" id="SSF52172">
    <property type="entry name" value="CheY-like"/>
    <property type="match status" value="1"/>
</dbReference>
<dbReference type="AlphaFoldDB" id="A0A7X0MH60"/>
<comment type="caution">
    <text evidence="4">The sequence shown here is derived from an EMBL/GenBank/DDBJ whole genome shotgun (WGS) entry which is preliminary data.</text>
</comment>
<dbReference type="Gene3D" id="2.40.50.1020">
    <property type="entry name" value="LytTr DNA-binding domain"/>
    <property type="match status" value="1"/>
</dbReference>
<proteinExistence type="predicted"/>
<accession>A0A7X0MH60</accession>
<dbReference type="PROSITE" id="PS50110">
    <property type="entry name" value="RESPONSE_REGULATORY"/>
    <property type="match status" value="1"/>
</dbReference>
<organism evidence="4 5">
    <name type="scientific">Pedobacter cryoconitis</name>
    <dbReference type="NCBI Taxonomy" id="188932"/>
    <lineage>
        <taxon>Bacteria</taxon>
        <taxon>Pseudomonadati</taxon>
        <taxon>Bacteroidota</taxon>
        <taxon>Sphingobacteriia</taxon>
        <taxon>Sphingobacteriales</taxon>
        <taxon>Sphingobacteriaceae</taxon>
        <taxon>Pedobacter</taxon>
    </lineage>
</organism>
<evidence type="ECO:0000259" key="2">
    <source>
        <dbReference type="PROSITE" id="PS50110"/>
    </source>
</evidence>
<dbReference type="Pfam" id="PF04397">
    <property type="entry name" value="LytTR"/>
    <property type="match status" value="1"/>
</dbReference>
<dbReference type="InterPro" id="IPR001789">
    <property type="entry name" value="Sig_transdc_resp-reg_receiver"/>
</dbReference>
<feature type="modified residue" description="4-aspartylphosphate" evidence="1">
    <location>
        <position position="53"/>
    </location>
</feature>
<dbReference type="Pfam" id="PF00072">
    <property type="entry name" value="Response_reg"/>
    <property type="match status" value="1"/>
</dbReference>
<dbReference type="InterPro" id="IPR046947">
    <property type="entry name" value="LytR-like"/>
</dbReference>
<dbReference type="RefSeq" id="WP_184622673.1">
    <property type="nucleotide sequence ID" value="NZ_JACHCC010000002.1"/>
</dbReference>
<dbReference type="Proteomes" id="UP000521017">
    <property type="component" value="Unassembled WGS sequence"/>
</dbReference>
<evidence type="ECO:0000313" key="5">
    <source>
        <dbReference type="Proteomes" id="UP000521017"/>
    </source>
</evidence>
<dbReference type="InterPro" id="IPR007492">
    <property type="entry name" value="LytTR_DNA-bd_dom"/>
</dbReference>
<evidence type="ECO:0000259" key="3">
    <source>
        <dbReference type="PROSITE" id="PS50930"/>
    </source>
</evidence>
<sequence length="226" mass="26189">MNCIIIDDEPIAHQVLEHYIDQTPGLQHLASFRNAVEAFEYLSNHKVDLLFLDIEMPLVNGLHFLKALITKPKTIFTTAYKQYAFESYELDAVDYLLKPFSYERFIKAVNKAGLSNMPTEELQINYLLIKDGQSLLNLKQQDIIYIEGSKDYVKLYTNEKFYLVYQTLKGILGQLNASHFLQAHRSYIVNKSHVQRIVENNLILSNQSFIPIGPLYKKGFLEAMNY</sequence>
<feature type="domain" description="HTH LytTR-type" evidence="3">
    <location>
        <begin position="127"/>
        <end position="226"/>
    </location>
</feature>
<evidence type="ECO:0000256" key="1">
    <source>
        <dbReference type="PROSITE-ProRule" id="PRU00169"/>
    </source>
</evidence>
<dbReference type="SMART" id="SM00448">
    <property type="entry name" value="REC"/>
    <property type="match status" value="1"/>
</dbReference>